<evidence type="ECO:0000259" key="1">
    <source>
        <dbReference type="Pfam" id="PF07238"/>
    </source>
</evidence>
<protein>
    <recommendedName>
        <fullName evidence="1">PilZ domain-containing protein</fullName>
    </recommendedName>
</protein>
<reference evidence="2" key="1">
    <citation type="submission" date="2018-06" db="EMBL/GenBank/DDBJ databases">
        <authorList>
            <person name="Zhirakovskaya E."/>
        </authorList>
    </citation>
    <scope>NUCLEOTIDE SEQUENCE</scope>
</reference>
<dbReference type="EMBL" id="UOFJ01000438">
    <property type="protein sequence ID" value="VAW69516.1"/>
    <property type="molecule type" value="Genomic_DNA"/>
</dbReference>
<dbReference type="GO" id="GO:0035438">
    <property type="term" value="F:cyclic-di-GMP binding"/>
    <property type="evidence" value="ECO:0007669"/>
    <property type="project" value="InterPro"/>
</dbReference>
<dbReference type="Pfam" id="PF07238">
    <property type="entry name" value="PilZ"/>
    <property type="match status" value="1"/>
</dbReference>
<accession>A0A3B0YMB0</accession>
<dbReference type="InterPro" id="IPR009875">
    <property type="entry name" value="PilZ_domain"/>
</dbReference>
<dbReference type="SUPFAM" id="SSF141371">
    <property type="entry name" value="PilZ domain-like"/>
    <property type="match status" value="1"/>
</dbReference>
<proteinExistence type="predicted"/>
<name>A0A3B0YMB0_9ZZZZ</name>
<sequence length="126" mass="14596">MENQDSSHHRRRHHHRYTRHDRMFVQILSMSELGGVSDRTLSCYSCDASVNGLKVELESEIPLDSMVDLWVAFVGDKSKLYLRGHVCWCYDMGGEDEHFQLGIELDNAYATDYDHWVSLLEDGAEM</sequence>
<organism evidence="2">
    <name type="scientific">hydrothermal vent metagenome</name>
    <dbReference type="NCBI Taxonomy" id="652676"/>
    <lineage>
        <taxon>unclassified sequences</taxon>
        <taxon>metagenomes</taxon>
        <taxon>ecological metagenomes</taxon>
    </lineage>
</organism>
<feature type="domain" description="PilZ" evidence="1">
    <location>
        <begin position="11"/>
        <end position="112"/>
    </location>
</feature>
<dbReference type="AlphaFoldDB" id="A0A3B0YMB0"/>
<evidence type="ECO:0000313" key="2">
    <source>
        <dbReference type="EMBL" id="VAW69516.1"/>
    </source>
</evidence>
<gene>
    <name evidence="2" type="ORF">MNBD_GAMMA10-2584</name>
</gene>